<dbReference type="Proteomes" id="UP001524502">
    <property type="component" value="Unassembled WGS sequence"/>
</dbReference>
<dbReference type="Gene3D" id="3.40.50.720">
    <property type="entry name" value="NAD(P)-binding Rossmann-like Domain"/>
    <property type="match status" value="1"/>
</dbReference>
<dbReference type="PANTHER" id="PTHR43401:SF2">
    <property type="entry name" value="L-THREONINE 3-DEHYDROGENASE"/>
    <property type="match status" value="1"/>
</dbReference>
<evidence type="ECO:0000313" key="6">
    <source>
        <dbReference type="EMBL" id="MCQ4636819.1"/>
    </source>
</evidence>
<dbReference type="Pfam" id="PF00107">
    <property type="entry name" value="ADH_zinc_N"/>
    <property type="match status" value="1"/>
</dbReference>
<dbReference type="InterPro" id="IPR036291">
    <property type="entry name" value="NAD(P)-bd_dom_sf"/>
</dbReference>
<dbReference type="InterPro" id="IPR013149">
    <property type="entry name" value="ADH-like_C"/>
</dbReference>
<dbReference type="InterPro" id="IPR002328">
    <property type="entry name" value="ADH_Zn_CS"/>
</dbReference>
<dbReference type="EMBL" id="JANFXK010000008">
    <property type="protein sequence ID" value="MCQ4636819.1"/>
    <property type="molecule type" value="Genomic_DNA"/>
</dbReference>
<reference evidence="6 7" key="1">
    <citation type="submission" date="2022-06" db="EMBL/GenBank/DDBJ databases">
        <title>Isolation of gut microbiota from human fecal samples.</title>
        <authorList>
            <person name="Pamer E.G."/>
            <person name="Barat B."/>
            <person name="Waligurski E."/>
            <person name="Medina S."/>
            <person name="Paddock L."/>
            <person name="Mostad J."/>
        </authorList>
    </citation>
    <scope>NUCLEOTIDE SEQUENCE [LARGE SCALE GENOMIC DNA]</scope>
    <source>
        <strain evidence="6 7">SL.3.17</strain>
    </source>
</reference>
<dbReference type="InterPro" id="IPR050129">
    <property type="entry name" value="Zn_alcohol_dh"/>
</dbReference>
<comment type="cofactor">
    <cofactor evidence="4">
        <name>Zn(2+)</name>
        <dbReference type="ChEBI" id="CHEBI:29105"/>
    </cofactor>
</comment>
<evidence type="ECO:0000256" key="4">
    <source>
        <dbReference type="RuleBase" id="RU361277"/>
    </source>
</evidence>
<evidence type="ECO:0000256" key="3">
    <source>
        <dbReference type="ARBA" id="ARBA00023002"/>
    </source>
</evidence>
<dbReference type="Gene3D" id="3.90.180.10">
    <property type="entry name" value="Medium-chain alcohol dehydrogenases, catalytic domain"/>
    <property type="match status" value="1"/>
</dbReference>
<dbReference type="PANTHER" id="PTHR43401">
    <property type="entry name" value="L-THREONINE 3-DEHYDROGENASE"/>
    <property type="match status" value="1"/>
</dbReference>
<accession>A0ABT1RNT3</accession>
<dbReference type="Pfam" id="PF08240">
    <property type="entry name" value="ADH_N"/>
    <property type="match status" value="1"/>
</dbReference>
<dbReference type="SUPFAM" id="SSF51735">
    <property type="entry name" value="NAD(P)-binding Rossmann-fold domains"/>
    <property type="match status" value="1"/>
</dbReference>
<keyword evidence="1 4" id="KW-0479">Metal-binding</keyword>
<evidence type="ECO:0000313" key="7">
    <source>
        <dbReference type="Proteomes" id="UP001524502"/>
    </source>
</evidence>
<keyword evidence="7" id="KW-1185">Reference proteome</keyword>
<dbReference type="InterPro" id="IPR020843">
    <property type="entry name" value="ER"/>
</dbReference>
<name>A0ABT1RNT3_9FIRM</name>
<dbReference type="InterPro" id="IPR011032">
    <property type="entry name" value="GroES-like_sf"/>
</dbReference>
<evidence type="ECO:0000256" key="1">
    <source>
        <dbReference type="ARBA" id="ARBA00022723"/>
    </source>
</evidence>
<sequence length="347" mass="38497">MRAVVKFKDGKDGWEIRDIERITPKDNEVEIKVMATGICGSELHLYHDNHTYAPPVVVGHEFCGEIVRVGKDVTKWKIGDRVVSENNKSVCGVCEFCRTGRPILCPERKPVGYKVNGGWTSYFCTPEHLLIKIPDNVSFNEAAMTEPVSVATQAQIVRNTVKIGDVVLVQGCGTIGLINAMVAKAIGAQKVILTGTNVDEQMRLPIARKLNIDRIVNVEKENLKKIVMEETDRMGVDVIVEASGADPAIYGMVELLKKTGNIVAIGETARPDLQFPWVGAVFKSCTITYSFGATYEAWQLALNLMGQGKLHLNELITHEIPLEEFRKGFELLEKKEALKVIMHASDY</sequence>
<protein>
    <submittedName>
        <fullName evidence="6">Alcohol dehydrogenase catalytic domain-containing protein</fullName>
    </submittedName>
</protein>
<keyword evidence="2 4" id="KW-0862">Zinc</keyword>
<dbReference type="PROSITE" id="PS00059">
    <property type="entry name" value="ADH_ZINC"/>
    <property type="match status" value="1"/>
</dbReference>
<dbReference type="RefSeq" id="WP_256132013.1">
    <property type="nucleotide sequence ID" value="NZ_JANFXK010000008.1"/>
</dbReference>
<feature type="domain" description="Enoyl reductase (ER)" evidence="5">
    <location>
        <begin position="10"/>
        <end position="342"/>
    </location>
</feature>
<dbReference type="InterPro" id="IPR013154">
    <property type="entry name" value="ADH-like_N"/>
</dbReference>
<organism evidence="6 7">
    <name type="scientific">Anaerovorax odorimutans</name>
    <dbReference type="NCBI Taxonomy" id="109327"/>
    <lineage>
        <taxon>Bacteria</taxon>
        <taxon>Bacillati</taxon>
        <taxon>Bacillota</taxon>
        <taxon>Clostridia</taxon>
        <taxon>Peptostreptococcales</taxon>
        <taxon>Anaerovoracaceae</taxon>
        <taxon>Anaerovorax</taxon>
    </lineage>
</organism>
<evidence type="ECO:0000256" key="2">
    <source>
        <dbReference type="ARBA" id="ARBA00022833"/>
    </source>
</evidence>
<dbReference type="SUPFAM" id="SSF50129">
    <property type="entry name" value="GroES-like"/>
    <property type="match status" value="1"/>
</dbReference>
<comment type="caution">
    <text evidence="6">The sequence shown here is derived from an EMBL/GenBank/DDBJ whole genome shotgun (WGS) entry which is preliminary data.</text>
</comment>
<proteinExistence type="inferred from homology"/>
<dbReference type="SMART" id="SM00829">
    <property type="entry name" value="PKS_ER"/>
    <property type="match status" value="1"/>
</dbReference>
<comment type="similarity">
    <text evidence="4">Belongs to the zinc-containing alcohol dehydrogenase family.</text>
</comment>
<keyword evidence="3" id="KW-0560">Oxidoreductase</keyword>
<gene>
    <name evidence="6" type="ORF">NE619_08750</name>
</gene>
<evidence type="ECO:0000259" key="5">
    <source>
        <dbReference type="SMART" id="SM00829"/>
    </source>
</evidence>